<feature type="binding site" evidence="13">
    <location>
        <position position="261"/>
    </location>
    <ligand>
        <name>Mg(2+)</name>
        <dbReference type="ChEBI" id="CHEBI:18420"/>
        <note>shared with beta subunit</note>
    </ligand>
</feature>
<sequence length="346" mass="40109">MQEKISEIKVKFLKEIEDAGSLKKIDEIFLELFGKNGVITELPKHFKGVSKEELKEVGPLFNKTKQELEEKIRVKRQEVKEESYKEIEKESFDINAKVELPKRSGHLHPLTQFEQQIVELFRSIGFQQFESPEIDDEYNNFEALNIPEGHPARDMWDTLYIEGKGERKEGNLLLRTHTTNFQNRAMKKFKPPIRLVNIGRCFRYENLDARHEHTFDQFDLIYIDKEVSMANLQYLSEYLLKQVFGPEIKVRMRPKYYPFVEPGAGVDGLCLFCKGKGCKVCGGIGWLELAGAGMVHPFVLKMAGLDPYKYSGLAWGFGPARMVMLQNQIEDIRLLMSGDLKFLQKF</sequence>
<comment type="subcellular location">
    <subcellularLocation>
        <location evidence="1 13">Cytoplasm</location>
    </subcellularLocation>
</comment>
<keyword evidence="8 13" id="KW-0067">ATP-binding</keyword>
<dbReference type="InterPro" id="IPR002319">
    <property type="entry name" value="Phenylalanyl-tRNA_Synthase"/>
</dbReference>
<keyword evidence="11 13" id="KW-0030">Aminoacyl-tRNA synthetase</keyword>
<keyword evidence="7 13" id="KW-0547">Nucleotide-binding</keyword>
<evidence type="ECO:0000256" key="3">
    <source>
        <dbReference type="ARBA" id="ARBA00011209"/>
    </source>
</evidence>
<dbReference type="EMBL" id="LBSA01000014">
    <property type="protein sequence ID" value="KKQ09436.1"/>
    <property type="molecule type" value="Genomic_DNA"/>
</dbReference>
<dbReference type="InterPro" id="IPR004188">
    <property type="entry name" value="Phe-tRNA_ligase_II_N"/>
</dbReference>
<reference evidence="15 16" key="1">
    <citation type="journal article" date="2015" name="Nature">
        <title>rRNA introns, odd ribosomes, and small enigmatic genomes across a large radiation of phyla.</title>
        <authorList>
            <person name="Brown C.T."/>
            <person name="Hug L.A."/>
            <person name="Thomas B.C."/>
            <person name="Sharon I."/>
            <person name="Castelle C.J."/>
            <person name="Singh A."/>
            <person name="Wilkins M.J."/>
            <person name="Williams K.H."/>
            <person name="Banfield J.F."/>
        </authorList>
    </citation>
    <scope>NUCLEOTIDE SEQUENCE [LARGE SCALE GENOMIC DNA]</scope>
</reference>
<dbReference type="InterPro" id="IPR006195">
    <property type="entry name" value="aa-tRNA-synth_II"/>
</dbReference>
<proteinExistence type="inferred from homology"/>
<comment type="caution">
    <text evidence="15">The sequence shown here is derived from an EMBL/GenBank/DDBJ whole genome shotgun (WGS) entry which is preliminary data.</text>
</comment>
<organism evidence="15 16">
    <name type="scientific">Candidatus Daviesbacteria bacterium GW2011_GWB1_36_5</name>
    <dbReference type="NCBI Taxonomy" id="1618426"/>
    <lineage>
        <taxon>Bacteria</taxon>
        <taxon>Candidatus Daviesiibacteriota</taxon>
    </lineage>
</organism>
<name>A0A0G0HZZ9_9BACT</name>
<evidence type="ECO:0000256" key="5">
    <source>
        <dbReference type="ARBA" id="ARBA00022598"/>
    </source>
</evidence>
<dbReference type="GO" id="GO:0005524">
    <property type="term" value="F:ATP binding"/>
    <property type="evidence" value="ECO:0007669"/>
    <property type="project" value="UniProtKB-UniRule"/>
</dbReference>
<dbReference type="PANTHER" id="PTHR11538">
    <property type="entry name" value="PHENYLALANYL-TRNA SYNTHETASE"/>
    <property type="match status" value="1"/>
</dbReference>
<dbReference type="InterPro" id="IPR004529">
    <property type="entry name" value="Phe-tRNA-synth_IIc_asu"/>
</dbReference>
<accession>A0A0G0HZZ9</accession>
<evidence type="ECO:0000256" key="7">
    <source>
        <dbReference type="ARBA" id="ARBA00022741"/>
    </source>
</evidence>
<protein>
    <recommendedName>
        <fullName evidence="13">Phenylalanine--tRNA ligase alpha subunit</fullName>
        <ecNumber evidence="13">6.1.1.20</ecNumber>
    </recommendedName>
    <alternativeName>
        <fullName evidence="13">Phenylalanyl-tRNA synthetase alpha subunit</fullName>
        <shortName evidence="13">PheRS</shortName>
    </alternativeName>
</protein>
<dbReference type="GO" id="GO:0000287">
    <property type="term" value="F:magnesium ion binding"/>
    <property type="evidence" value="ECO:0007669"/>
    <property type="project" value="UniProtKB-UniRule"/>
</dbReference>
<evidence type="ECO:0000313" key="15">
    <source>
        <dbReference type="EMBL" id="KKQ09436.1"/>
    </source>
</evidence>
<dbReference type="GO" id="GO:0006432">
    <property type="term" value="P:phenylalanyl-tRNA aminoacylation"/>
    <property type="evidence" value="ECO:0007669"/>
    <property type="project" value="UniProtKB-UniRule"/>
</dbReference>
<comment type="cofactor">
    <cofactor evidence="13">
        <name>Mg(2+)</name>
        <dbReference type="ChEBI" id="CHEBI:18420"/>
    </cofactor>
    <text evidence="13">Binds 2 magnesium ions per tetramer.</text>
</comment>
<gene>
    <name evidence="13" type="primary">pheS</name>
    <name evidence="15" type="ORF">US19_C0014G0008</name>
</gene>
<keyword evidence="6 13" id="KW-0479">Metal-binding</keyword>
<dbReference type="Proteomes" id="UP000034492">
    <property type="component" value="Unassembled WGS sequence"/>
</dbReference>
<dbReference type="Pfam" id="PF01409">
    <property type="entry name" value="tRNA-synt_2d"/>
    <property type="match status" value="1"/>
</dbReference>
<keyword evidence="5 13" id="KW-0436">Ligase</keyword>
<feature type="domain" description="Aminoacyl-transfer RNA synthetases class-II family profile" evidence="14">
    <location>
        <begin position="111"/>
        <end position="325"/>
    </location>
</feature>
<dbReference type="NCBIfam" id="TIGR00468">
    <property type="entry name" value="pheS"/>
    <property type="match status" value="1"/>
</dbReference>
<dbReference type="SUPFAM" id="SSF46589">
    <property type="entry name" value="tRNA-binding arm"/>
    <property type="match status" value="1"/>
</dbReference>
<dbReference type="Pfam" id="PF02912">
    <property type="entry name" value="Phe_tRNA-synt_N"/>
    <property type="match status" value="1"/>
</dbReference>
<dbReference type="AlphaFoldDB" id="A0A0G0HZZ9"/>
<evidence type="ECO:0000256" key="10">
    <source>
        <dbReference type="ARBA" id="ARBA00022917"/>
    </source>
</evidence>
<dbReference type="CDD" id="cd00496">
    <property type="entry name" value="PheRS_alpha_core"/>
    <property type="match status" value="1"/>
</dbReference>
<evidence type="ECO:0000313" key="16">
    <source>
        <dbReference type="Proteomes" id="UP000034492"/>
    </source>
</evidence>
<keyword evidence="4 13" id="KW-0963">Cytoplasm</keyword>
<dbReference type="InterPro" id="IPR022911">
    <property type="entry name" value="Phe_tRNA_ligase_alpha1_bac"/>
</dbReference>
<comment type="similarity">
    <text evidence="2 13">Belongs to the class-II aminoacyl-tRNA synthetase family. Phe-tRNA synthetase alpha subunit type 1 subfamily.</text>
</comment>
<dbReference type="SUPFAM" id="SSF55681">
    <property type="entry name" value="Class II aaRS and biotin synthetases"/>
    <property type="match status" value="1"/>
</dbReference>
<evidence type="ECO:0000256" key="6">
    <source>
        <dbReference type="ARBA" id="ARBA00022723"/>
    </source>
</evidence>
<evidence type="ECO:0000256" key="4">
    <source>
        <dbReference type="ARBA" id="ARBA00022490"/>
    </source>
</evidence>
<keyword evidence="9 13" id="KW-0460">Magnesium</keyword>
<dbReference type="EC" id="6.1.1.20" evidence="13"/>
<dbReference type="GO" id="GO:0004826">
    <property type="term" value="F:phenylalanine-tRNA ligase activity"/>
    <property type="evidence" value="ECO:0007669"/>
    <property type="project" value="UniProtKB-UniRule"/>
</dbReference>
<comment type="subunit">
    <text evidence="3 13">Tetramer of two alpha and two beta subunits.</text>
</comment>
<evidence type="ECO:0000256" key="9">
    <source>
        <dbReference type="ARBA" id="ARBA00022842"/>
    </source>
</evidence>
<evidence type="ECO:0000256" key="12">
    <source>
        <dbReference type="ARBA" id="ARBA00049255"/>
    </source>
</evidence>
<dbReference type="Gene3D" id="3.30.930.10">
    <property type="entry name" value="Bira Bifunctional Protein, Domain 2"/>
    <property type="match status" value="1"/>
</dbReference>
<dbReference type="PATRIC" id="fig|1618426.3.peg.559"/>
<dbReference type="PANTHER" id="PTHR11538:SF41">
    <property type="entry name" value="PHENYLALANINE--TRNA LIGASE, MITOCHONDRIAL"/>
    <property type="match status" value="1"/>
</dbReference>
<evidence type="ECO:0000259" key="14">
    <source>
        <dbReference type="PROSITE" id="PS50862"/>
    </source>
</evidence>
<evidence type="ECO:0000256" key="13">
    <source>
        <dbReference type="HAMAP-Rule" id="MF_00281"/>
    </source>
</evidence>
<dbReference type="HAMAP" id="MF_00281">
    <property type="entry name" value="Phe_tRNA_synth_alpha1"/>
    <property type="match status" value="1"/>
</dbReference>
<dbReference type="InterPro" id="IPR045864">
    <property type="entry name" value="aa-tRNA-synth_II/BPL/LPL"/>
</dbReference>
<evidence type="ECO:0000256" key="11">
    <source>
        <dbReference type="ARBA" id="ARBA00023146"/>
    </source>
</evidence>
<dbReference type="GO" id="GO:0005737">
    <property type="term" value="C:cytoplasm"/>
    <property type="evidence" value="ECO:0007669"/>
    <property type="project" value="UniProtKB-SubCell"/>
</dbReference>
<evidence type="ECO:0000256" key="1">
    <source>
        <dbReference type="ARBA" id="ARBA00004496"/>
    </source>
</evidence>
<dbReference type="GO" id="GO:0000049">
    <property type="term" value="F:tRNA binding"/>
    <property type="evidence" value="ECO:0007669"/>
    <property type="project" value="InterPro"/>
</dbReference>
<evidence type="ECO:0000256" key="8">
    <source>
        <dbReference type="ARBA" id="ARBA00022840"/>
    </source>
</evidence>
<dbReference type="InterPro" id="IPR010978">
    <property type="entry name" value="tRNA-bd_arm"/>
</dbReference>
<evidence type="ECO:0000256" key="2">
    <source>
        <dbReference type="ARBA" id="ARBA00010207"/>
    </source>
</evidence>
<keyword evidence="10 13" id="KW-0648">Protein biosynthesis</keyword>
<comment type="catalytic activity">
    <reaction evidence="12 13">
        <text>tRNA(Phe) + L-phenylalanine + ATP = L-phenylalanyl-tRNA(Phe) + AMP + diphosphate + H(+)</text>
        <dbReference type="Rhea" id="RHEA:19413"/>
        <dbReference type="Rhea" id="RHEA-COMP:9668"/>
        <dbReference type="Rhea" id="RHEA-COMP:9699"/>
        <dbReference type="ChEBI" id="CHEBI:15378"/>
        <dbReference type="ChEBI" id="CHEBI:30616"/>
        <dbReference type="ChEBI" id="CHEBI:33019"/>
        <dbReference type="ChEBI" id="CHEBI:58095"/>
        <dbReference type="ChEBI" id="CHEBI:78442"/>
        <dbReference type="ChEBI" id="CHEBI:78531"/>
        <dbReference type="ChEBI" id="CHEBI:456215"/>
        <dbReference type="EC" id="6.1.1.20"/>
    </reaction>
</comment>
<dbReference type="PROSITE" id="PS50862">
    <property type="entry name" value="AA_TRNA_LIGASE_II"/>
    <property type="match status" value="1"/>
</dbReference>